<dbReference type="InterPro" id="IPR001638">
    <property type="entry name" value="Solute-binding_3/MltF_N"/>
</dbReference>
<dbReference type="Pfam" id="PF00497">
    <property type="entry name" value="SBP_bac_3"/>
    <property type="match status" value="1"/>
</dbReference>
<dbReference type="InterPro" id="IPR006311">
    <property type="entry name" value="TAT_signal"/>
</dbReference>
<dbReference type="PROSITE" id="PS51318">
    <property type="entry name" value="TAT"/>
    <property type="match status" value="1"/>
</dbReference>
<dbReference type="Gene3D" id="3.40.190.10">
    <property type="entry name" value="Periplasmic binding protein-like II"/>
    <property type="match status" value="2"/>
</dbReference>
<name>A0A1D7UA59_9HYPH</name>
<keyword evidence="5" id="KW-1185">Reference proteome</keyword>
<dbReference type="OrthoDB" id="9791339at2"/>
<organism evidence="4 5">
    <name type="scientific">Bosea vaviloviae</name>
    <dbReference type="NCBI Taxonomy" id="1526658"/>
    <lineage>
        <taxon>Bacteria</taxon>
        <taxon>Pseudomonadati</taxon>
        <taxon>Pseudomonadota</taxon>
        <taxon>Alphaproteobacteria</taxon>
        <taxon>Hyphomicrobiales</taxon>
        <taxon>Boseaceae</taxon>
        <taxon>Bosea</taxon>
    </lineage>
</organism>
<dbReference type="SUPFAM" id="SSF53850">
    <property type="entry name" value="Periplasmic binding protein-like II"/>
    <property type="match status" value="1"/>
</dbReference>
<dbReference type="EMBL" id="CP017147">
    <property type="protein sequence ID" value="AOO84256.1"/>
    <property type="molecule type" value="Genomic_DNA"/>
</dbReference>
<proteinExistence type="predicted"/>
<evidence type="ECO:0000259" key="3">
    <source>
        <dbReference type="SMART" id="SM00062"/>
    </source>
</evidence>
<dbReference type="RefSeq" id="WP_069693445.1">
    <property type="nucleotide sequence ID" value="NZ_CP017147.1"/>
</dbReference>
<feature type="domain" description="Solute-binding protein family 3/N-terminal" evidence="3">
    <location>
        <begin position="48"/>
        <end position="271"/>
    </location>
</feature>
<accession>A0A1D7UA59</accession>
<feature type="chain" id="PRO_5009100093" evidence="2">
    <location>
        <begin position="30"/>
        <end position="284"/>
    </location>
</feature>
<evidence type="ECO:0000313" key="5">
    <source>
        <dbReference type="Proteomes" id="UP000094969"/>
    </source>
</evidence>
<evidence type="ECO:0000256" key="2">
    <source>
        <dbReference type="SAM" id="SignalP"/>
    </source>
</evidence>
<sequence>MVSRRDIATAIGAAAVGIAAAGIVSPAAAQAPAAGGETAFERIRRTKKLRIGAVAGAAPYYNKDISSGQWGGFYIDLSKALAEELEVELEILETTWGNSVLDLQANKIDIFFGLNPTPKRALVIDFSVPVFNNAFTMITKKGLGKKTWDDFNNPALKITVDAGSSQDQVATRLCSKAQISRFKSVDDAAAAIMTGRADAQCIVMMLSLTMLKKNPALGELVVPTPVFATTSNAGFRREADQTWPKYVNTWLEFNRGLGLIRSVIIKNMESVGITEADMPAGVQL</sequence>
<gene>
    <name evidence="4" type="ORF">BHK69_07105</name>
</gene>
<dbReference type="KEGG" id="bvv:BHK69_07105"/>
<dbReference type="STRING" id="1526658.BHK69_07105"/>
<dbReference type="PANTHER" id="PTHR35936">
    <property type="entry name" value="MEMBRANE-BOUND LYTIC MUREIN TRANSGLYCOSYLASE F"/>
    <property type="match status" value="1"/>
</dbReference>
<feature type="signal peptide" evidence="2">
    <location>
        <begin position="1"/>
        <end position="29"/>
    </location>
</feature>
<reference evidence="4 5" key="1">
    <citation type="journal article" date="2015" name="Antonie Van Leeuwenhoek">
        <title>Bosea vaviloviae sp. nov., a new species of slow-growing rhizobia isolated from nodules of the relict species Vavilovia formosa (Stev.) Fed.</title>
        <authorList>
            <person name="Safronova V.I."/>
            <person name="Kuznetsova I.G."/>
            <person name="Sazanova A.L."/>
            <person name="Kimeklis A.K."/>
            <person name="Belimov A.A."/>
            <person name="Andronov E.E."/>
            <person name="Pinaev A.G."/>
            <person name="Chizhevskaya E.P."/>
            <person name="Pukhaev A.R."/>
            <person name="Popov K.P."/>
            <person name="Willems A."/>
            <person name="Tikhonovich I.A."/>
        </authorList>
    </citation>
    <scope>NUCLEOTIDE SEQUENCE [LARGE SCALE GENOMIC DNA]</scope>
    <source>
        <strain evidence="4 5">Vaf18</strain>
    </source>
</reference>
<protein>
    <submittedName>
        <fullName evidence="4">ABC transporter substrate-binding protein</fullName>
    </submittedName>
</protein>
<keyword evidence="1 2" id="KW-0732">Signal</keyword>
<dbReference type="AlphaFoldDB" id="A0A1D7UA59"/>
<evidence type="ECO:0000256" key="1">
    <source>
        <dbReference type="ARBA" id="ARBA00022729"/>
    </source>
</evidence>
<dbReference type="Proteomes" id="UP000094969">
    <property type="component" value="Chromosome"/>
</dbReference>
<evidence type="ECO:0000313" key="4">
    <source>
        <dbReference type="EMBL" id="AOO84256.1"/>
    </source>
</evidence>
<dbReference type="PANTHER" id="PTHR35936:SF17">
    <property type="entry name" value="ARGININE-BINDING EXTRACELLULAR PROTEIN ARTP"/>
    <property type="match status" value="1"/>
</dbReference>
<dbReference type="SMART" id="SM00062">
    <property type="entry name" value="PBPb"/>
    <property type="match status" value="1"/>
</dbReference>